<dbReference type="GO" id="GO:0006099">
    <property type="term" value="P:tricarboxylic acid cycle"/>
    <property type="evidence" value="ECO:0007669"/>
    <property type="project" value="TreeGrafter"/>
</dbReference>
<protein>
    <recommendedName>
        <fullName evidence="4">Succinate dehydrogenase assembly factor 2, mitochondrial</fullName>
        <shortName evidence="4">SDH assembly factor 2</shortName>
        <shortName evidence="4">SDHAF2</shortName>
    </recommendedName>
</protein>
<evidence type="ECO:0000313" key="6">
    <source>
        <dbReference type="EMBL" id="RJE20976.1"/>
    </source>
</evidence>
<dbReference type="SUPFAM" id="SSF109910">
    <property type="entry name" value="YgfY-like"/>
    <property type="match status" value="1"/>
</dbReference>
<comment type="function">
    <text evidence="4">Plays an essential role in the assembly of succinate dehydrogenase (SDH), an enzyme complex (also referred to as respiratory complex II) that is a component of both the tricarboxylic acid (TCA) cycle and the mitochondrial electron transport chain, and which couples the oxidation of succinate to fumarate with the reduction of ubiquinone (coenzyme Q) to ubiquinol. Required for flavinylation (covalent attachment of FAD) of the flavoprotein subunit of the SDH catalytic dimer.</text>
</comment>
<comment type="caution">
    <text evidence="6">The sequence shown here is derived from an EMBL/GenBank/DDBJ whole genome shotgun (WGS) entry which is preliminary data.</text>
</comment>
<feature type="region of interest" description="Disordered" evidence="5">
    <location>
        <begin position="62"/>
        <end position="119"/>
    </location>
</feature>
<dbReference type="EMBL" id="MVGC01000262">
    <property type="protein sequence ID" value="RJE20976.1"/>
    <property type="molecule type" value="Genomic_DNA"/>
</dbReference>
<organism evidence="6 7">
    <name type="scientific">Aspergillus sclerotialis</name>
    <dbReference type="NCBI Taxonomy" id="2070753"/>
    <lineage>
        <taxon>Eukaryota</taxon>
        <taxon>Fungi</taxon>
        <taxon>Dikarya</taxon>
        <taxon>Ascomycota</taxon>
        <taxon>Pezizomycotina</taxon>
        <taxon>Eurotiomycetes</taxon>
        <taxon>Eurotiomycetidae</taxon>
        <taxon>Eurotiales</taxon>
        <taxon>Aspergillaceae</taxon>
        <taxon>Aspergillus</taxon>
        <taxon>Aspergillus subgen. Polypaecilum</taxon>
    </lineage>
</organism>
<evidence type="ECO:0000256" key="2">
    <source>
        <dbReference type="ARBA" id="ARBA00023128"/>
    </source>
</evidence>
<dbReference type="Pfam" id="PF03937">
    <property type="entry name" value="Sdh5"/>
    <property type="match status" value="1"/>
</dbReference>
<evidence type="ECO:0000256" key="3">
    <source>
        <dbReference type="ARBA" id="ARBA00023186"/>
    </source>
</evidence>
<keyword evidence="3 4" id="KW-0143">Chaperone</keyword>
<sequence>MSAPRLIRIFRPSGSSIHVATLSRSFGTTAIRAKDGEDRAPSTAPEHRAYQTSRVANQFVPNTTSTMTRDYPNVGSRPAPPDLLSSVDPNYKPADPYPGRVEHLSGGGQERGPQKPELGVGEMEGITFKVEPLKRTGEDTATKRARLLYQSRKRGILESDLLLSTFADVYLAKMTPEQLDEYDRFLDENDWDIYYWATQEPPATGANASSAAADVGHVGQDTITETWKQTGAKSGEWAQTHGAFKAAYRPVPSRWADSNTLSLLRQHVQDKSAHGFQSAKNKKTSGGGLGRMPNIQIFDN</sequence>
<dbReference type="PANTHER" id="PTHR12469">
    <property type="entry name" value="PROTEIN EMI5 HOMOLOG, MITOCHONDRIAL"/>
    <property type="match status" value="1"/>
</dbReference>
<evidence type="ECO:0000256" key="5">
    <source>
        <dbReference type="SAM" id="MobiDB-lite"/>
    </source>
</evidence>
<keyword evidence="7" id="KW-1185">Reference proteome</keyword>
<name>A0A3A2ZDF2_9EURO</name>
<dbReference type="InterPro" id="IPR036714">
    <property type="entry name" value="SDH_sf"/>
</dbReference>
<dbReference type="AlphaFoldDB" id="A0A3A2ZDF2"/>
<dbReference type="InterPro" id="IPR005631">
    <property type="entry name" value="SDH"/>
</dbReference>
<dbReference type="STRING" id="2070753.A0A3A2ZDF2"/>
<dbReference type="GO" id="GO:0005759">
    <property type="term" value="C:mitochondrial matrix"/>
    <property type="evidence" value="ECO:0007669"/>
    <property type="project" value="UniProtKB-SubCell"/>
</dbReference>
<gene>
    <name evidence="6" type="ORF">PHISCL_06686</name>
</gene>
<dbReference type="InterPro" id="IPR028882">
    <property type="entry name" value="SDHAF2"/>
</dbReference>
<dbReference type="GO" id="GO:0006121">
    <property type="term" value="P:mitochondrial electron transport, succinate to ubiquinone"/>
    <property type="evidence" value="ECO:0007669"/>
    <property type="project" value="UniProtKB-UniRule"/>
</dbReference>
<proteinExistence type="inferred from homology"/>
<dbReference type="FunFam" id="1.10.150.250:FF:000002">
    <property type="entry name" value="Succinate dehydrogenase assembly factor 2, mitochondrial"/>
    <property type="match status" value="1"/>
</dbReference>
<evidence type="ECO:0000256" key="1">
    <source>
        <dbReference type="ARBA" id="ARBA00004305"/>
    </source>
</evidence>
<comment type="subunit">
    <text evidence="4">Interacts with the flavoprotein subunit within the SDH catalytic dimer.</text>
</comment>
<dbReference type="GO" id="GO:0034553">
    <property type="term" value="P:mitochondrial respiratory chain complex II assembly"/>
    <property type="evidence" value="ECO:0007669"/>
    <property type="project" value="TreeGrafter"/>
</dbReference>
<dbReference type="OrthoDB" id="284292at2759"/>
<accession>A0A3A2ZDF2</accession>
<keyword evidence="2 4" id="KW-0496">Mitochondrion</keyword>
<dbReference type="HAMAP" id="MF_03057">
    <property type="entry name" value="SDHAF2"/>
    <property type="match status" value="1"/>
</dbReference>
<feature type="region of interest" description="Disordered" evidence="5">
    <location>
        <begin position="272"/>
        <end position="300"/>
    </location>
</feature>
<evidence type="ECO:0000256" key="4">
    <source>
        <dbReference type="HAMAP-Rule" id="MF_03057"/>
    </source>
</evidence>
<reference evidence="7" key="1">
    <citation type="submission" date="2017-02" db="EMBL/GenBank/DDBJ databases">
        <authorList>
            <person name="Tafer H."/>
            <person name="Lopandic K."/>
        </authorList>
    </citation>
    <scope>NUCLEOTIDE SEQUENCE [LARGE SCALE GENOMIC DNA]</scope>
    <source>
        <strain evidence="7">CBS 366.77</strain>
    </source>
</reference>
<comment type="similarity">
    <text evidence="4">Belongs to the SDHAF2 family.</text>
</comment>
<dbReference type="PANTHER" id="PTHR12469:SF2">
    <property type="entry name" value="SUCCINATE DEHYDROGENASE ASSEMBLY FACTOR 2, MITOCHONDRIAL"/>
    <property type="match status" value="1"/>
</dbReference>
<dbReference type="Gene3D" id="1.10.150.250">
    <property type="entry name" value="Flavinator of succinate dehydrogenase"/>
    <property type="match status" value="1"/>
</dbReference>
<evidence type="ECO:0000313" key="7">
    <source>
        <dbReference type="Proteomes" id="UP000266188"/>
    </source>
</evidence>
<dbReference type="Proteomes" id="UP000266188">
    <property type="component" value="Unassembled WGS sequence"/>
</dbReference>
<comment type="subcellular location">
    <subcellularLocation>
        <location evidence="1 4">Mitochondrion matrix</location>
    </subcellularLocation>
</comment>